<evidence type="ECO:0000256" key="6">
    <source>
        <dbReference type="ARBA" id="ARBA00023180"/>
    </source>
</evidence>
<reference evidence="12" key="1">
    <citation type="submission" date="2025-08" db="UniProtKB">
        <authorList>
            <consortium name="RefSeq"/>
        </authorList>
    </citation>
    <scope>IDENTIFICATION</scope>
    <source>
        <tissue evidence="12">Skeletal muscle</tissue>
    </source>
</reference>
<feature type="compositionally biased region" description="Polar residues" evidence="7">
    <location>
        <begin position="243"/>
        <end position="259"/>
    </location>
</feature>
<feature type="domain" description="G-protein coupled receptors family 3 profile" evidence="10">
    <location>
        <begin position="532"/>
        <end position="721"/>
    </location>
</feature>
<dbReference type="PRINTS" id="PR00248">
    <property type="entry name" value="GPCRMGR"/>
</dbReference>
<feature type="transmembrane region" description="Helical" evidence="8">
    <location>
        <begin position="689"/>
        <end position="706"/>
    </location>
</feature>
<dbReference type="InterPro" id="IPR004073">
    <property type="entry name" value="GPCR_3_vmron_rcpt_2"/>
</dbReference>
<sequence>MALGYFPAAFVLLLLETAKITGEATTKPPTSPPTKPRPFSSVADTTSGMKTTTPAEETTESLPSSVAVLSDMTHPWSTNGETTLPGGDTAPPSSSSPEGSTMVGTHGVSPPSSSLAGTSITSIGFGSPSEVGTTHAAESTLLVLSSTTKEVNSSPPSPTLQNKRTSEGLLTSTTEEVNSSPPSPTPLDKRTSEGPLTTISTTPPAETTSEKHPSSPPLTTETIRTSPWFPFLTSTLVTSMPTSVLSGDTTGSSEVTTGSKAEITSGRQGTSSSSTSSSVTQDRHTSKATSTGPLSSNSERTSLGPSAPSSTNRTSGSPATTLKVLSSTPTSPSASTSVPHTPGRTSLGPSAPPSTNRTSGSPATTLKVLSSTPTSPSASTSLPHTPACRIIPKNYQQFMALVFAVREVNKDPILLPNITLGFHIYDNHQFERRIFLFSLFLLSTRGRMVPGYKCDRQDLLLSVIGGDNHKSSRQMASIFSLFKVPQSQGSALVKRMDDAARCDPCPEDQYPNKDKDHCIVKKIHFLSYQETLGYTLASLVLSLCMMTLAILVIFHTHHDTPIVKANNRDLTYILLVSLLLCFLCSFLFIGRPGKLTCLFRQSAFAILFSLAVSSVLAKTVMVVLAFMATKPGNRARKFLGKPLTNSIVIACPLIQAVLCATWLVISPPFPNMDFHSLVGEAILECNEGSAFMFYAALAYLGILAFYELNLEANCQWIEITE</sequence>
<evidence type="ECO:0000256" key="5">
    <source>
        <dbReference type="ARBA" id="ARBA00023170"/>
    </source>
</evidence>
<keyword evidence="2 8" id="KW-0812">Transmembrane</keyword>
<feature type="compositionally biased region" description="Low complexity" evidence="7">
    <location>
        <begin position="197"/>
        <end position="207"/>
    </location>
</feature>
<feature type="transmembrane region" description="Helical" evidence="8">
    <location>
        <begin position="647"/>
        <end position="669"/>
    </location>
</feature>
<dbReference type="AlphaFoldDB" id="A0A6I9YIA4"/>
<feature type="chain" id="PRO_5026667938" evidence="9">
    <location>
        <begin position="23"/>
        <end position="721"/>
    </location>
</feature>
<protein>
    <submittedName>
        <fullName evidence="12">Mucin-5AC-like</fullName>
    </submittedName>
</protein>
<evidence type="ECO:0000259" key="10">
    <source>
        <dbReference type="PROSITE" id="PS50259"/>
    </source>
</evidence>
<evidence type="ECO:0000256" key="1">
    <source>
        <dbReference type="ARBA" id="ARBA00004141"/>
    </source>
</evidence>
<feature type="compositionally biased region" description="Polar residues" evidence="7">
    <location>
        <begin position="91"/>
        <end position="103"/>
    </location>
</feature>
<accession>A0A6I9YIA4</accession>
<dbReference type="OrthoDB" id="5984008at2759"/>
<keyword evidence="9" id="KW-0732">Signal</keyword>
<dbReference type="GO" id="GO:0005886">
    <property type="term" value="C:plasma membrane"/>
    <property type="evidence" value="ECO:0007669"/>
    <property type="project" value="TreeGrafter"/>
</dbReference>
<feature type="region of interest" description="Disordered" evidence="7">
    <location>
        <begin position="243"/>
        <end position="383"/>
    </location>
</feature>
<feature type="region of interest" description="Disordered" evidence="7">
    <location>
        <begin position="23"/>
        <end position="121"/>
    </location>
</feature>
<dbReference type="InterPro" id="IPR001828">
    <property type="entry name" value="ANF_lig-bd_rcpt"/>
</dbReference>
<dbReference type="InterPro" id="IPR017978">
    <property type="entry name" value="GPCR_3_C"/>
</dbReference>
<feature type="compositionally biased region" description="Polar residues" evidence="7">
    <location>
        <begin position="343"/>
        <end position="368"/>
    </location>
</feature>
<feature type="compositionally biased region" description="Polar residues" evidence="7">
    <location>
        <begin position="287"/>
        <end position="325"/>
    </location>
</feature>
<keyword evidence="5" id="KW-0675">Receptor</keyword>
<evidence type="ECO:0000256" key="4">
    <source>
        <dbReference type="ARBA" id="ARBA00023136"/>
    </source>
</evidence>
<dbReference type="PRINTS" id="PR01535">
    <property type="entry name" value="VOMERONASL2R"/>
</dbReference>
<feature type="transmembrane region" description="Helical" evidence="8">
    <location>
        <begin position="570"/>
        <end position="590"/>
    </location>
</feature>
<dbReference type="PROSITE" id="PS50259">
    <property type="entry name" value="G_PROTEIN_RECEP_F3_4"/>
    <property type="match status" value="1"/>
</dbReference>
<feature type="transmembrane region" description="Helical" evidence="8">
    <location>
        <begin position="532"/>
        <end position="554"/>
    </location>
</feature>
<feature type="compositionally biased region" description="Low complexity" evidence="7">
    <location>
        <begin position="167"/>
        <end position="176"/>
    </location>
</feature>
<dbReference type="InterPro" id="IPR000068">
    <property type="entry name" value="GPCR_3_Ca_sens_rcpt-rel"/>
</dbReference>
<dbReference type="RefSeq" id="XP_013923669.1">
    <property type="nucleotide sequence ID" value="XM_014068194.1"/>
</dbReference>
<feature type="transmembrane region" description="Helical" evidence="8">
    <location>
        <begin position="602"/>
        <end position="626"/>
    </location>
</feature>
<dbReference type="Pfam" id="PF01094">
    <property type="entry name" value="ANF_receptor"/>
    <property type="match status" value="1"/>
</dbReference>
<name>A0A6I9YIA4_9SAUR</name>
<keyword evidence="6" id="KW-0325">Glycoprotein</keyword>
<dbReference type="PANTHER" id="PTHR24061">
    <property type="entry name" value="CALCIUM-SENSING RECEPTOR-RELATED"/>
    <property type="match status" value="1"/>
</dbReference>
<keyword evidence="11" id="KW-1185">Reference proteome</keyword>
<proteinExistence type="predicted"/>
<dbReference type="GeneID" id="106550307"/>
<evidence type="ECO:0000256" key="7">
    <source>
        <dbReference type="SAM" id="MobiDB-lite"/>
    </source>
</evidence>
<dbReference type="PANTHER" id="PTHR24061:SF599">
    <property type="entry name" value="G-PROTEIN COUPLED RECEPTORS FAMILY 3 PROFILE DOMAIN-CONTAINING PROTEIN"/>
    <property type="match status" value="1"/>
</dbReference>
<keyword evidence="3 8" id="KW-1133">Transmembrane helix</keyword>
<dbReference type="InterPro" id="IPR000337">
    <property type="entry name" value="GPCR_3"/>
</dbReference>
<gene>
    <name evidence="12" type="primary">LOC106550307</name>
</gene>
<dbReference type="KEGG" id="tsr:106550307"/>
<evidence type="ECO:0000256" key="8">
    <source>
        <dbReference type="SAM" id="Phobius"/>
    </source>
</evidence>
<evidence type="ECO:0000256" key="9">
    <source>
        <dbReference type="SAM" id="SignalP"/>
    </source>
</evidence>
<feature type="compositionally biased region" description="Low complexity" evidence="7">
    <location>
        <begin position="369"/>
        <end position="383"/>
    </location>
</feature>
<feature type="compositionally biased region" description="Polar residues" evidence="7">
    <location>
        <begin position="146"/>
        <end position="163"/>
    </location>
</feature>
<dbReference type="SUPFAM" id="SSF53822">
    <property type="entry name" value="Periplasmic binding protein-like I"/>
    <property type="match status" value="1"/>
</dbReference>
<feature type="signal peptide" evidence="9">
    <location>
        <begin position="1"/>
        <end position="22"/>
    </location>
</feature>
<comment type="subcellular location">
    <subcellularLocation>
        <location evidence="1">Membrane</location>
        <topology evidence="1">Multi-pass membrane protein</topology>
    </subcellularLocation>
</comment>
<feature type="compositionally biased region" description="Polar residues" evidence="7">
    <location>
        <begin position="110"/>
        <end position="121"/>
    </location>
</feature>
<evidence type="ECO:0000313" key="12">
    <source>
        <dbReference type="RefSeq" id="XP_013923669.1"/>
    </source>
</evidence>
<evidence type="ECO:0000256" key="3">
    <source>
        <dbReference type="ARBA" id="ARBA00022989"/>
    </source>
</evidence>
<dbReference type="InterPro" id="IPR028082">
    <property type="entry name" value="Peripla_BP_I"/>
</dbReference>
<evidence type="ECO:0000256" key="2">
    <source>
        <dbReference type="ARBA" id="ARBA00022692"/>
    </source>
</evidence>
<dbReference type="Pfam" id="PF00003">
    <property type="entry name" value="7tm_3"/>
    <property type="match status" value="1"/>
</dbReference>
<keyword evidence="4 8" id="KW-0472">Membrane</keyword>
<feature type="compositionally biased region" description="Polar residues" evidence="7">
    <location>
        <begin position="42"/>
        <end position="64"/>
    </location>
</feature>
<organism evidence="11 12">
    <name type="scientific">Thamnophis sirtalis</name>
    <dbReference type="NCBI Taxonomy" id="35019"/>
    <lineage>
        <taxon>Eukaryota</taxon>
        <taxon>Metazoa</taxon>
        <taxon>Chordata</taxon>
        <taxon>Craniata</taxon>
        <taxon>Vertebrata</taxon>
        <taxon>Euteleostomi</taxon>
        <taxon>Lepidosauria</taxon>
        <taxon>Squamata</taxon>
        <taxon>Bifurcata</taxon>
        <taxon>Unidentata</taxon>
        <taxon>Episquamata</taxon>
        <taxon>Toxicofera</taxon>
        <taxon>Serpentes</taxon>
        <taxon>Colubroidea</taxon>
        <taxon>Colubridae</taxon>
        <taxon>Natricinae</taxon>
        <taxon>Thamnophis</taxon>
    </lineage>
</organism>
<evidence type="ECO:0000313" key="11">
    <source>
        <dbReference type="Proteomes" id="UP000504617"/>
    </source>
</evidence>
<dbReference type="Proteomes" id="UP000504617">
    <property type="component" value="Unplaced"/>
</dbReference>
<feature type="compositionally biased region" description="Low complexity" evidence="7">
    <location>
        <begin position="326"/>
        <end position="342"/>
    </location>
</feature>
<dbReference type="GO" id="GO:0004930">
    <property type="term" value="F:G protein-coupled receptor activity"/>
    <property type="evidence" value="ECO:0007669"/>
    <property type="project" value="InterPro"/>
</dbReference>
<feature type="region of interest" description="Disordered" evidence="7">
    <location>
        <begin position="146"/>
        <end position="223"/>
    </location>
</feature>
<dbReference type="Gene3D" id="3.40.50.2300">
    <property type="match status" value="1"/>
</dbReference>